<evidence type="ECO:0000313" key="2">
    <source>
        <dbReference type="EMBL" id="ONK58205.1"/>
    </source>
</evidence>
<dbReference type="PANTHER" id="PTHR31435:SF9">
    <property type="entry name" value="PROTEIN NATD1"/>
    <property type="match status" value="1"/>
</dbReference>
<dbReference type="SUPFAM" id="SSF55729">
    <property type="entry name" value="Acyl-CoA N-acyltransferases (Nat)"/>
    <property type="match status" value="1"/>
</dbReference>
<dbReference type="InterPro" id="IPR016181">
    <property type="entry name" value="Acyl_CoA_acyltransferase"/>
</dbReference>
<dbReference type="PANTHER" id="PTHR31435">
    <property type="entry name" value="PROTEIN NATD1"/>
    <property type="match status" value="1"/>
</dbReference>
<dbReference type="InterPro" id="IPR045057">
    <property type="entry name" value="Gcn5-rel_NAT"/>
</dbReference>
<accession>A0A5P1E9M3</accession>
<dbReference type="FunFam" id="3.40.630.30:FF:000106">
    <property type="entry name" value="Acetyltransferase At1g77540"/>
    <property type="match status" value="1"/>
</dbReference>
<proteinExistence type="predicted"/>
<sequence>MAKAAEPAASPPKIIWNERESKFETEDKRAYLQYYLRDVTPTVEEDEKRKITVMDMVHTFVPGSKRGLGLANRLCAAAFDHARRNSLFVVPTCSYISDTFLPRNPSWMSVVYSEDLKSSM</sequence>
<dbReference type="Proteomes" id="UP000243459">
    <property type="component" value="Chromosome 9"/>
</dbReference>
<name>A0A5P1E9M3_ASPOF</name>
<evidence type="ECO:0000313" key="3">
    <source>
        <dbReference type="Proteomes" id="UP000243459"/>
    </source>
</evidence>
<dbReference type="OMA" id="KIVWSER"/>
<feature type="domain" description="N-acetyltransferase" evidence="1">
    <location>
        <begin position="22"/>
        <end position="112"/>
    </location>
</feature>
<dbReference type="Gene3D" id="3.40.630.30">
    <property type="match status" value="1"/>
</dbReference>
<dbReference type="EMBL" id="CM007389">
    <property type="protein sequence ID" value="ONK58205.1"/>
    <property type="molecule type" value="Genomic_DNA"/>
</dbReference>
<dbReference type="OrthoDB" id="74247at2759"/>
<keyword evidence="3" id="KW-1185">Reference proteome</keyword>
<dbReference type="Pfam" id="PF14542">
    <property type="entry name" value="Acetyltransf_CG"/>
    <property type="match status" value="1"/>
</dbReference>
<organism evidence="2 3">
    <name type="scientific">Asparagus officinalis</name>
    <name type="common">Garden asparagus</name>
    <dbReference type="NCBI Taxonomy" id="4686"/>
    <lineage>
        <taxon>Eukaryota</taxon>
        <taxon>Viridiplantae</taxon>
        <taxon>Streptophyta</taxon>
        <taxon>Embryophyta</taxon>
        <taxon>Tracheophyta</taxon>
        <taxon>Spermatophyta</taxon>
        <taxon>Magnoliopsida</taxon>
        <taxon>Liliopsida</taxon>
        <taxon>Asparagales</taxon>
        <taxon>Asparagaceae</taxon>
        <taxon>Asparagoideae</taxon>
        <taxon>Asparagus</taxon>
    </lineage>
</organism>
<dbReference type="Gramene" id="ONK58205">
    <property type="protein sequence ID" value="ONK58205"/>
    <property type="gene ID" value="A4U43_C09F9560"/>
</dbReference>
<dbReference type="AlphaFoldDB" id="A0A5P1E9M3"/>
<reference evidence="3" key="1">
    <citation type="journal article" date="2017" name="Nat. Commun.">
        <title>The asparagus genome sheds light on the origin and evolution of a young Y chromosome.</title>
        <authorList>
            <person name="Harkess A."/>
            <person name="Zhou J."/>
            <person name="Xu C."/>
            <person name="Bowers J.E."/>
            <person name="Van der Hulst R."/>
            <person name="Ayyampalayam S."/>
            <person name="Mercati F."/>
            <person name="Riccardi P."/>
            <person name="McKain M.R."/>
            <person name="Kakrana A."/>
            <person name="Tang H."/>
            <person name="Ray J."/>
            <person name="Groenendijk J."/>
            <person name="Arikit S."/>
            <person name="Mathioni S.M."/>
            <person name="Nakano M."/>
            <person name="Shan H."/>
            <person name="Telgmann-Rauber A."/>
            <person name="Kanno A."/>
            <person name="Yue Z."/>
            <person name="Chen H."/>
            <person name="Li W."/>
            <person name="Chen Y."/>
            <person name="Xu X."/>
            <person name="Zhang Y."/>
            <person name="Luo S."/>
            <person name="Chen H."/>
            <person name="Gao J."/>
            <person name="Mao Z."/>
            <person name="Pires J.C."/>
            <person name="Luo M."/>
            <person name="Kudrna D."/>
            <person name="Wing R.A."/>
            <person name="Meyers B.C."/>
            <person name="Yi K."/>
            <person name="Kong H."/>
            <person name="Lavrijsen P."/>
            <person name="Sunseri F."/>
            <person name="Falavigna A."/>
            <person name="Ye Y."/>
            <person name="Leebens-Mack J.H."/>
            <person name="Chen G."/>
        </authorList>
    </citation>
    <scope>NUCLEOTIDE SEQUENCE [LARGE SCALE GENOMIC DNA]</scope>
    <source>
        <strain evidence="3">cv. DH0086</strain>
    </source>
</reference>
<evidence type="ECO:0000259" key="1">
    <source>
        <dbReference type="PROSITE" id="PS51729"/>
    </source>
</evidence>
<dbReference type="InterPro" id="IPR031165">
    <property type="entry name" value="GNAT_YJDJ"/>
</dbReference>
<dbReference type="PROSITE" id="PS51729">
    <property type="entry name" value="GNAT_YJDJ"/>
    <property type="match status" value="1"/>
</dbReference>
<gene>
    <name evidence="2" type="ORF">A4U43_C09F9560</name>
</gene>
<protein>
    <recommendedName>
        <fullName evidence="1">N-acetyltransferase domain-containing protein</fullName>
    </recommendedName>
</protein>